<comment type="caution">
    <text evidence="3">The sequence shown here is derived from an EMBL/GenBank/DDBJ whole genome shotgun (WGS) entry which is preliminary data.</text>
</comment>
<evidence type="ECO:0000256" key="1">
    <source>
        <dbReference type="SAM" id="MobiDB-lite"/>
    </source>
</evidence>
<dbReference type="AlphaFoldDB" id="A0A9N8DK76"/>
<protein>
    <submittedName>
        <fullName evidence="3">Uncharacterized protein</fullName>
    </submittedName>
</protein>
<name>A0A9N8DK76_9STRA</name>
<evidence type="ECO:0000313" key="4">
    <source>
        <dbReference type="Proteomes" id="UP001153069"/>
    </source>
</evidence>
<feature type="compositionally biased region" description="Basic residues" evidence="1">
    <location>
        <begin position="1"/>
        <end position="15"/>
    </location>
</feature>
<keyword evidence="2" id="KW-1133">Transmembrane helix</keyword>
<dbReference type="OrthoDB" id="47367at2759"/>
<dbReference type="Gene3D" id="3.90.550.50">
    <property type="match status" value="1"/>
</dbReference>
<gene>
    <name evidence="3" type="ORF">SEMRO_187_G080910.1</name>
</gene>
<feature type="compositionally biased region" description="Polar residues" evidence="1">
    <location>
        <begin position="94"/>
        <end position="109"/>
    </location>
</feature>
<sequence length="495" mass="56429">MTTTPRSRRRNHRIPRYQQKDKNSKSSKKGWRRKLEFLIPLLAAYMLVVYQMGGRAHGDTQRRKLPQMEDVGFWDIDWESTLPLELASQWGMTTSDTSDAQSTISGSTPGTPPEQPAALSSSFVIDILSIGSNARLDLLDAQRATFGAHPNVRHFIQATEDDDADPHCSRDLTDQQVFEISKFCGRQPNLRGDTSESTHFLRFMRNQFASIPWLQKKASPVGWLCAQRRPIHGLYKALTMYSAGQQQQQNNNNNATLPDLLAIVDDDTYLNIHKLAQVYRDDTPQDPLVRAGCLVRTPIHLFNFTFAFGGFGLILNKASLEKLQRPLGDCTHGRRHLSASYNSHDHSNQDKAVCQRLAENQIGEYKLFQEQQQPQQQPQKRPMALIDLMQAYATSKPYRDYQSWASDGSTGYCLHSDWAMGYFVNYYNLSRHTSDPYFADVAHDNLETWLNSIIYNRPKGLCRHVSARRCTSSSLVCHYMTAQDMRQQSKMGAII</sequence>
<reference evidence="3" key="1">
    <citation type="submission" date="2020-06" db="EMBL/GenBank/DDBJ databases">
        <authorList>
            <consortium name="Plant Systems Biology data submission"/>
        </authorList>
    </citation>
    <scope>NUCLEOTIDE SEQUENCE</scope>
    <source>
        <strain evidence="3">D6</strain>
    </source>
</reference>
<dbReference type="EMBL" id="CAICTM010000186">
    <property type="protein sequence ID" value="CAB9504144.1"/>
    <property type="molecule type" value="Genomic_DNA"/>
</dbReference>
<evidence type="ECO:0000256" key="2">
    <source>
        <dbReference type="SAM" id="Phobius"/>
    </source>
</evidence>
<dbReference type="Proteomes" id="UP001153069">
    <property type="component" value="Unassembled WGS sequence"/>
</dbReference>
<evidence type="ECO:0000313" key="3">
    <source>
        <dbReference type="EMBL" id="CAB9504144.1"/>
    </source>
</evidence>
<organism evidence="3 4">
    <name type="scientific">Seminavis robusta</name>
    <dbReference type="NCBI Taxonomy" id="568900"/>
    <lineage>
        <taxon>Eukaryota</taxon>
        <taxon>Sar</taxon>
        <taxon>Stramenopiles</taxon>
        <taxon>Ochrophyta</taxon>
        <taxon>Bacillariophyta</taxon>
        <taxon>Bacillariophyceae</taxon>
        <taxon>Bacillariophycidae</taxon>
        <taxon>Naviculales</taxon>
        <taxon>Naviculaceae</taxon>
        <taxon>Seminavis</taxon>
    </lineage>
</organism>
<keyword evidence="4" id="KW-1185">Reference proteome</keyword>
<proteinExistence type="predicted"/>
<keyword evidence="2" id="KW-0812">Transmembrane</keyword>
<feature type="transmembrane region" description="Helical" evidence="2">
    <location>
        <begin position="35"/>
        <end position="53"/>
    </location>
</feature>
<feature type="region of interest" description="Disordered" evidence="1">
    <location>
        <begin position="1"/>
        <end position="29"/>
    </location>
</feature>
<feature type="region of interest" description="Disordered" evidence="1">
    <location>
        <begin position="94"/>
        <end position="116"/>
    </location>
</feature>
<keyword evidence="2" id="KW-0472">Membrane</keyword>
<accession>A0A9N8DK76</accession>